<feature type="transmembrane region" description="Helical" evidence="1">
    <location>
        <begin position="128"/>
        <end position="146"/>
    </location>
</feature>
<dbReference type="InterPro" id="IPR058927">
    <property type="entry name" value="OB_2TM"/>
</dbReference>
<keyword evidence="1" id="KW-0472">Membrane</keyword>
<comment type="caution">
    <text evidence="2">The sequence shown here is derived from an EMBL/GenBank/DDBJ whole genome shotgun (WGS) entry which is preliminary data.</text>
</comment>
<organism evidence="2 3">
    <name type="scientific">Halovenus rubra</name>
    <dbReference type="NCBI Taxonomy" id="869890"/>
    <lineage>
        <taxon>Archaea</taxon>
        <taxon>Methanobacteriati</taxon>
        <taxon>Methanobacteriota</taxon>
        <taxon>Stenosarchaea group</taxon>
        <taxon>Halobacteria</taxon>
        <taxon>Halobacteriales</taxon>
        <taxon>Haloarculaceae</taxon>
        <taxon>Halovenus</taxon>
    </lineage>
</organism>
<dbReference type="Proteomes" id="UP001596414">
    <property type="component" value="Unassembled WGS sequence"/>
</dbReference>
<dbReference type="EMBL" id="JBHSZQ010000051">
    <property type="protein sequence ID" value="MFC7127662.1"/>
    <property type="molecule type" value="Genomic_DNA"/>
</dbReference>
<keyword evidence="1" id="KW-0812">Transmembrane</keyword>
<reference evidence="2 3" key="1">
    <citation type="journal article" date="2014" name="Int. J. Syst. Evol. Microbiol.">
        <title>Complete genome sequence of Corynebacterium casei LMG S-19264T (=DSM 44701T), isolated from a smear-ripened cheese.</title>
        <authorList>
            <consortium name="US DOE Joint Genome Institute (JGI-PGF)"/>
            <person name="Walter F."/>
            <person name="Albersmeier A."/>
            <person name="Kalinowski J."/>
            <person name="Ruckert C."/>
        </authorList>
    </citation>
    <scope>NUCLEOTIDE SEQUENCE [LARGE SCALE GENOMIC DNA]</scope>
    <source>
        <strain evidence="2 3">CGMCC 4.7215</strain>
    </source>
</reference>
<gene>
    <name evidence="2" type="ORF">ACFQJ7_16835</name>
</gene>
<evidence type="ECO:0000313" key="3">
    <source>
        <dbReference type="Proteomes" id="UP001596414"/>
    </source>
</evidence>
<name>A0ABD5XCR8_9EURY</name>
<keyword evidence="2" id="KW-0238">DNA-binding</keyword>
<keyword evidence="1" id="KW-1133">Transmembrane helix</keyword>
<dbReference type="GO" id="GO:0003677">
    <property type="term" value="F:DNA binding"/>
    <property type="evidence" value="ECO:0007669"/>
    <property type="project" value="UniProtKB-KW"/>
</dbReference>
<dbReference type="Pfam" id="PF26045">
    <property type="entry name" value="OB_2TM_halo"/>
    <property type="match status" value="1"/>
</dbReference>
<evidence type="ECO:0000256" key="1">
    <source>
        <dbReference type="SAM" id="Phobius"/>
    </source>
</evidence>
<dbReference type="RefSeq" id="WP_267635728.1">
    <property type="nucleotide sequence ID" value="NZ_JAODIY010000001.1"/>
</dbReference>
<proteinExistence type="predicted"/>
<dbReference type="AlphaFoldDB" id="A0ABD5XCR8"/>
<feature type="transmembrane region" description="Helical" evidence="1">
    <location>
        <begin position="7"/>
        <end position="26"/>
    </location>
</feature>
<evidence type="ECO:0000313" key="2">
    <source>
        <dbReference type="EMBL" id="MFC7127662.1"/>
    </source>
</evidence>
<accession>A0ABD5XCR8</accession>
<sequence>MQRRNRLLFIVVFLAGVAVLCVHYGGVYDRNWPHPSGAQLADEPGGWDGEQVLLFGTVTETTEEGFVMAVKTASGDTARILTVYKDQTEAKSGGLVQVYGELSNRGTIQHAESVVVVNEGPDDSQYKLSVSAVGILVAAGAFLRYWGIDWHRLQFYTRAQSGDDDG</sequence>
<protein>
    <submittedName>
        <fullName evidence="2">DNA-binding protein</fullName>
    </submittedName>
</protein>